<organism evidence="5 6">
    <name type="scientific">Saponaria officinalis</name>
    <name type="common">Common soapwort</name>
    <name type="synonym">Lychnis saponaria</name>
    <dbReference type="NCBI Taxonomy" id="3572"/>
    <lineage>
        <taxon>Eukaryota</taxon>
        <taxon>Viridiplantae</taxon>
        <taxon>Streptophyta</taxon>
        <taxon>Embryophyta</taxon>
        <taxon>Tracheophyta</taxon>
        <taxon>Spermatophyta</taxon>
        <taxon>Magnoliopsida</taxon>
        <taxon>eudicotyledons</taxon>
        <taxon>Gunneridae</taxon>
        <taxon>Pentapetalae</taxon>
        <taxon>Caryophyllales</taxon>
        <taxon>Caryophyllaceae</taxon>
        <taxon>Caryophylleae</taxon>
        <taxon>Saponaria</taxon>
    </lineage>
</organism>
<dbReference type="Proteomes" id="UP001443914">
    <property type="component" value="Unassembled WGS sequence"/>
</dbReference>
<reference evidence="5" key="1">
    <citation type="submission" date="2024-03" db="EMBL/GenBank/DDBJ databases">
        <title>WGS assembly of Saponaria officinalis var. Norfolk2.</title>
        <authorList>
            <person name="Jenkins J."/>
            <person name="Shu S."/>
            <person name="Grimwood J."/>
            <person name="Barry K."/>
            <person name="Goodstein D."/>
            <person name="Schmutz J."/>
            <person name="Leebens-Mack J."/>
            <person name="Osbourn A."/>
        </authorList>
    </citation>
    <scope>NUCLEOTIDE SEQUENCE [LARGE SCALE GENOMIC DNA]</scope>
    <source>
        <strain evidence="5">JIC</strain>
    </source>
</reference>
<dbReference type="GO" id="GO:0070182">
    <property type="term" value="F:DNA polymerase binding"/>
    <property type="evidence" value="ECO:0007669"/>
    <property type="project" value="TreeGrafter"/>
</dbReference>
<dbReference type="EMBL" id="JBDFQZ010000002">
    <property type="protein sequence ID" value="KAK9747656.1"/>
    <property type="molecule type" value="Genomic_DNA"/>
</dbReference>
<keyword evidence="6" id="KW-1185">Reference proteome</keyword>
<dbReference type="GO" id="GO:0003677">
    <property type="term" value="F:DNA binding"/>
    <property type="evidence" value="ECO:0007669"/>
    <property type="project" value="InterPro"/>
</dbReference>
<dbReference type="InterPro" id="IPR038090">
    <property type="entry name" value="Cdt1_C_WH_dom_sf"/>
</dbReference>
<sequence>MESSSLIPFKSKKPLITTPVKNHHPATVGPTVSTPDPVQSRVRNRNFAMSVSDVRRAALQLREPGPETRSVSGRVGSGEKKSKGSGKSPALLPQKYGMLCEFFNAMVSSIRLLKMKRQPATLAKLSRNIESMTDRRFTMHHLAQLKYIVPDIIGVKKIRVQDEVTGCMKEELFVSLEVNALETEKIAKGSAGFSHLKGFFHSRIVDFATTHPESDDVPEGELPELFYKPKQEPEPVTSHTTILRPTMLTAPSFKRRFSSRALSSPVSEPSLAKPLPETPIKDANGCSGVTVDTDGTPAKVASTPLKFVSTPTKVVSTLSKFDSTPAKVASTPSKFDSTPAKYASTPARLMAATPALRTPKRSLVADDGAASLPNKPAKRRALRFEENNDDVEEQQPSHNCYDEIDVQVRNSVASSDLLDVLPENVLYSLMEKEQRTLEEQEPAVLQARKREQLMAGVPKLFDMIQLSFQSIRRSVMTKEELIQKLITGHLDIVDRGEVEDQLVLLQEIAPEFITEKCSLSGDILLRLNKSSCADSIRAKLLEAK</sequence>
<dbReference type="InterPro" id="IPR045173">
    <property type="entry name" value="Cdt1"/>
</dbReference>
<feature type="region of interest" description="Disordered" evidence="3">
    <location>
        <begin position="58"/>
        <end position="89"/>
    </location>
</feature>
<protein>
    <recommendedName>
        <fullName evidence="4">CDT1 Geminin-binding domain-containing protein</fullName>
    </recommendedName>
</protein>
<evidence type="ECO:0000256" key="3">
    <source>
        <dbReference type="SAM" id="MobiDB-lite"/>
    </source>
</evidence>
<evidence type="ECO:0000256" key="1">
    <source>
        <dbReference type="ARBA" id="ARBA00008356"/>
    </source>
</evidence>
<dbReference type="GO" id="GO:0005634">
    <property type="term" value="C:nucleus"/>
    <property type="evidence" value="ECO:0007669"/>
    <property type="project" value="TreeGrafter"/>
</dbReference>
<evidence type="ECO:0000313" key="5">
    <source>
        <dbReference type="EMBL" id="KAK9747656.1"/>
    </source>
</evidence>
<evidence type="ECO:0000256" key="2">
    <source>
        <dbReference type="ARBA" id="ARBA00023306"/>
    </source>
</evidence>
<dbReference type="Pfam" id="PF08839">
    <property type="entry name" value="CDT1"/>
    <property type="match status" value="1"/>
</dbReference>
<dbReference type="InterPro" id="IPR036390">
    <property type="entry name" value="WH_DNA-bd_sf"/>
</dbReference>
<dbReference type="GO" id="GO:0030174">
    <property type="term" value="P:regulation of DNA-templated DNA replication initiation"/>
    <property type="evidence" value="ECO:0007669"/>
    <property type="project" value="InterPro"/>
</dbReference>
<dbReference type="CDD" id="cd08767">
    <property type="entry name" value="Cdt1_c"/>
    <property type="match status" value="1"/>
</dbReference>
<comment type="caution">
    <text evidence="5">The sequence shown here is derived from an EMBL/GenBank/DDBJ whole genome shotgun (WGS) entry which is preliminary data.</text>
</comment>
<name>A0AAW1MPA2_SAPOF</name>
<dbReference type="InterPro" id="IPR032054">
    <property type="entry name" value="Cdt1_C"/>
</dbReference>
<dbReference type="SUPFAM" id="SSF46785">
    <property type="entry name" value="Winged helix' DNA-binding domain"/>
    <property type="match status" value="1"/>
</dbReference>
<dbReference type="PANTHER" id="PTHR28637">
    <property type="entry name" value="DNA REPLICATION FACTOR CDT1"/>
    <property type="match status" value="1"/>
</dbReference>
<accession>A0AAW1MPA2</accession>
<dbReference type="Pfam" id="PF16679">
    <property type="entry name" value="CDT1_C"/>
    <property type="match status" value="1"/>
</dbReference>
<evidence type="ECO:0000313" key="6">
    <source>
        <dbReference type="Proteomes" id="UP001443914"/>
    </source>
</evidence>
<dbReference type="GO" id="GO:0071163">
    <property type="term" value="P:DNA replication preinitiation complex assembly"/>
    <property type="evidence" value="ECO:0007669"/>
    <property type="project" value="InterPro"/>
</dbReference>
<feature type="region of interest" description="Disordered" evidence="3">
    <location>
        <begin position="260"/>
        <end position="284"/>
    </location>
</feature>
<dbReference type="GO" id="GO:0000076">
    <property type="term" value="P:DNA replication checkpoint signaling"/>
    <property type="evidence" value="ECO:0007669"/>
    <property type="project" value="TreeGrafter"/>
</dbReference>
<feature type="region of interest" description="Disordered" evidence="3">
    <location>
        <begin position="1"/>
        <end position="39"/>
    </location>
</feature>
<dbReference type="AlphaFoldDB" id="A0AAW1MPA2"/>
<gene>
    <name evidence="5" type="ORF">RND81_02G006200</name>
</gene>
<dbReference type="InterPro" id="IPR014939">
    <property type="entry name" value="CDT1_Gemini-bd-like"/>
</dbReference>
<dbReference type="Gene3D" id="1.10.10.1420">
    <property type="entry name" value="DNA replication factor Cdt1, C-terminal WH domain"/>
    <property type="match status" value="1"/>
</dbReference>
<dbReference type="GO" id="GO:0000278">
    <property type="term" value="P:mitotic cell cycle"/>
    <property type="evidence" value="ECO:0007669"/>
    <property type="project" value="TreeGrafter"/>
</dbReference>
<keyword evidence="2" id="KW-0131">Cell cycle</keyword>
<proteinExistence type="inferred from homology"/>
<feature type="domain" description="CDT1 Geminin-binding" evidence="4">
    <location>
        <begin position="92"/>
        <end position="224"/>
    </location>
</feature>
<dbReference type="PANTHER" id="PTHR28637:SF1">
    <property type="entry name" value="DNA REPLICATION FACTOR CDT1"/>
    <property type="match status" value="1"/>
</dbReference>
<comment type="similarity">
    <text evidence="1">Belongs to the Cdt1 family.</text>
</comment>
<evidence type="ECO:0000259" key="4">
    <source>
        <dbReference type="SMART" id="SM01075"/>
    </source>
</evidence>
<dbReference type="SMART" id="SM01075">
    <property type="entry name" value="CDT1"/>
    <property type="match status" value="1"/>
</dbReference>